<dbReference type="EMBL" id="LT594516">
    <property type="protein sequence ID" value="SBT78177.1"/>
    <property type="molecule type" value="Genomic_DNA"/>
</dbReference>
<sequence length="186" mass="21467">MNKSRDMSAFWKKYPNIVQSHVKSIDVIDRNIDTNEKTIRMKRVIHLQYFIPSIFKNLFNIDGKGIAIENIEVDLKTKNLTVRTVNHTLSPLVNITETCSYFQKGEEENHTCYKQKTTLSINGFGYMKNFIENTIINAIREKSKQGISIMNETIKRNMKESINIGSNSYVNKLGKEKKGNPCNDQV</sequence>
<accession>A0A1C3KVH1</accession>
<dbReference type="OrthoDB" id="407630at2759"/>
<dbReference type="VEuPathDB" id="PlasmoDB:PocGH01_12038200"/>
<dbReference type="PROSITE" id="PS50904">
    <property type="entry name" value="PRELI_MSF1"/>
    <property type="match status" value="1"/>
</dbReference>
<evidence type="ECO:0000313" key="3">
    <source>
        <dbReference type="Proteomes" id="UP000243200"/>
    </source>
</evidence>
<dbReference type="GO" id="GO:0005758">
    <property type="term" value="C:mitochondrial intermembrane space"/>
    <property type="evidence" value="ECO:0007669"/>
    <property type="project" value="InterPro"/>
</dbReference>
<gene>
    <name evidence="2" type="primary">PowCR01_120033700</name>
    <name evidence="2" type="ORF">POWCR01_120033700</name>
</gene>
<dbReference type="PANTHER" id="PTHR11158">
    <property type="entry name" value="MSF1/PX19 RELATED"/>
    <property type="match status" value="1"/>
</dbReference>
<feature type="domain" description="PRELI/MSF1" evidence="1">
    <location>
        <begin position="1"/>
        <end position="162"/>
    </location>
</feature>
<dbReference type="VEuPathDB" id="PlasmoDB:POWCR01_120033700"/>
<dbReference type="Proteomes" id="UP000243200">
    <property type="component" value="Chromosome 12"/>
</dbReference>
<evidence type="ECO:0000313" key="2">
    <source>
        <dbReference type="EMBL" id="SBT78177.1"/>
    </source>
</evidence>
<dbReference type="AlphaFoldDB" id="A0A1C3KVH1"/>
<organism evidence="2 3">
    <name type="scientific">Plasmodium ovale</name>
    <name type="common">malaria parasite P. ovale</name>
    <dbReference type="NCBI Taxonomy" id="36330"/>
    <lineage>
        <taxon>Eukaryota</taxon>
        <taxon>Sar</taxon>
        <taxon>Alveolata</taxon>
        <taxon>Apicomplexa</taxon>
        <taxon>Aconoidasida</taxon>
        <taxon>Haemosporida</taxon>
        <taxon>Plasmodiidae</taxon>
        <taxon>Plasmodium</taxon>
        <taxon>Plasmodium (Plasmodium)</taxon>
    </lineage>
</organism>
<evidence type="ECO:0000259" key="1">
    <source>
        <dbReference type="PROSITE" id="PS50904"/>
    </source>
</evidence>
<dbReference type="InterPro" id="IPR006797">
    <property type="entry name" value="PRELI/MSF1_dom"/>
</dbReference>
<dbReference type="Pfam" id="PF04707">
    <property type="entry name" value="PRELI"/>
    <property type="match status" value="1"/>
</dbReference>
<protein>
    <submittedName>
        <fullName evidence="2">MSF1-like protein, putative</fullName>
    </submittedName>
</protein>
<dbReference type="InterPro" id="IPR037365">
    <property type="entry name" value="Slowmo/Ups"/>
</dbReference>
<reference evidence="2 3" key="1">
    <citation type="submission" date="2016-06" db="EMBL/GenBank/DDBJ databases">
        <authorList>
            <consortium name="Pathogen Informatics"/>
        </authorList>
    </citation>
    <scope>NUCLEOTIDE SEQUENCE [LARGE SCALE GENOMIC DNA]</scope>
    <source>
        <strain evidence="2">PowCR01</strain>
    </source>
</reference>
<proteinExistence type="predicted"/>
<name>A0A1C3KVH1_PLAOA</name>